<accession>A0A5R9F0W1</accession>
<proteinExistence type="predicted"/>
<organism evidence="1 2">
    <name type="scientific">Exobacillus caeni</name>
    <dbReference type="NCBI Taxonomy" id="2574798"/>
    <lineage>
        <taxon>Bacteria</taxon>
        <taxon>Bacillati</taxon>
        <taxon>Bacillota</taxon>
        <taxon>Bacilli</taxon>
        <taxon>Bacillales</taxon>
        <taxon>Guptibacillaceae</taxon>
        <taxon>Exobacillus</taxon>
    </lineage>
</organism>
<name>A0A5R9F0W1_9BACL</name>
<protein>
    <submittedName>
        <fullName evidence="1">Uncharacterized protein</fullName>
    </submittedName>
</protein>
<dbReference type="EMBL" id="SWLG01000011">
    <property type="protein sequence ID" value="TLS36319.1"/>
    <property type="molecule type" value="Genomic_DNA"/>
</dbReference>
<evidence type="ECO:0000313" key="1">
    <source>
        <dbReference type="EMBL" id="TLS36319.1"/>
    </source>
</evidence>
<reference evidence="1 2" key="1">
    <citation type="submission" date="2019-04" db="EMBL/GenBank/DDBJ databases">
        <title>Bacillus caeni sp. nov., a bacterium isolated from mangrove sediment.</title>
        <authorList>
            <person name="Huang H."/>
            <person name="Mo K."/>
            <person name="Hu Y."/>
        </authorList>
    </citation>
    <scope>NUCLEOTIDE SEQUENCE [LARGE SCALE GENOMIC DNA]</scope>
    <source>
        <strain evidence="1 2">HB172195</strain>
    </source>
</reference>
<dbReference type="RefSeq" id="WP_138127637.1">
    <property type="nucleotide sequence ID" value="NZ_SWLG01000011.1"/>
</dbReference>
<keyword evidence="2" id="KW-1185">Reference proteome</keyword>
<evidence type="ECO:0000313" key="2">
    <source>
        <dbReference type="Proteomes" id="UP000308230"/>
    </source>
</evidence>
<dbReference type="Proteomes" id="UP000308230">
    <property type="component" value="Unassembled WGS sequence"/>
</dbReference>
<sequence>MKKKALFSFLIILLLALVTIQTLLTEKPVKESITYFPPDPETTFNRAKTTIKILTQEDEDEYMIEWETFSETTKKAYLRQDISLLYEDGILVDTLSKWEENVASLSMEKEIRSEDSGHYEAISYHYGEIHYPNDVIKSVQQTTFDQLYVIDSPLSPLESFKEPVSEEEKEWKSVLDHATKQQLQLVWKELIDFYSIPIENFYAIPLTELSKFNNQPLPGLTKEQTVKAIGGLWEGIYKNYFLGIEIEDGKVESPVGSTIPLILLNKSKPYLIVLFQSKEGTNIQLLQHINFSS</sequence>
<dbReference type="OrthoDB" id="2959394at2"/>
<comment type="caution">
    <text evidence="1">The sequence shown here is derived from an EMBL/GenBank/DDBJ whole genome shotgun (WGS) entry which is preliminary data.</text>
</comment>
<gene>
    <name evidence="1" type="ORF">FCL54_15415</name>
</gene>
<dbReference type="AlphaFoldDB" id="A0A5R9F0W1"/>